<feature type="domain" description="CusB-like beta-barrel" evidence="6">
    <location>
        <begin position="302"/>
        <end position="376"/>
    </location>
</feature>
<dbReference type="Pfam" id="PF25954">
    <property type="entry name" value="Beta-barrel_RND_2"/>
    <property type="match status" value="1"/>
</dbReference>
<dbReference type="Pfam" id="PF25917">
    <property type="entry name" value="BSH_RND"/>
    <property type="match status" value="1"/>
</dbReference>
<dbReference type="Gene3D" id="2.40.30.170">
    <property type="match status" value="1"/>
</dbReference>
<protein>
    <submittedName>
        <fullName evidence="7">Uncharacterized protein</fullName>
    </submittedName>
</protein>
<evidence type="ECO:0000313" key="8">
    <source>
        <dbReference type="Proteomes" id="UP000198462"/>
    </source>
</evidence>
<keyword evidence="4" id="KW-1133">Transmembrane helix</keyword>
<evidence type="ECO:0000256" key="1">
    <source>
        <dbReference type="ARBA" id="ARBA00004196"/>
    </source>
</evidence>
<feature type="domain" description="Multidrug resistance protein MdtA-like barrel-sandwich hybrid" evidence="5">
    <location>
        <begin position="123"/>
        <end position="289"/>
    </location>
</feature>
<evidence type="ECO:0000256" key="2">
    <source>
        <dbReference type="ARBA" id="ARBA00023054"/>
    </source>
</evidence>
<feature type="transmembrane region" description="Helical" evidence="4">
    <location>
        <begin position="73"/>
        <end position="93"/>
    </location>
</feature>
<evidence type="ECO:0000313" key="7">
    <source>
        <dbReference type="EMBL" id="OWV34530.1"/>
    </source>
</evidence>
<dbReference type="InterPro" id="IPR058625">
    <property type="entry name" value="MdtA-like_BSH"/>
</dbReference>
<keyword evidence="4" id="KW-0472">Membrane</keyword>
<evidence type="ECO:0000256" key="3">
    <source>
        <dbReference type="SAM" id="Coils"/>
    </source>
</evidence>
<keyword evidence="8" id="KW-1185">Reference proteome</keyword>
<accession>A0A219B813</accession>
<dbReference type="AlphaFoldDB" id="A0A219B813"/>
<reference evidence="8" key="1">
    <citation type="submission" date="2017-05" db="EMBL/GenBank/DDBJ databases">
        <authorList>
            <person name="Lin X."/>
        </authorList>
    </citation>
    <scope>NUCLEOTIDE SEQUENCE [LARGE SCALE GENOMIC DNA]</scope>
    <source>
        <strain evidence="8">JLT2012</strain>
    </source>
</reference>
<feature type="coiled-coil region" evidence="3">
    <location>
        <begin position="177"/>
        <end position="263"/>
    </location>
</feature>
<organism evidence="7 8">
    <name type="scientific">Pacificimonas flava</name>
    <dbReference type="NCBI Taxonomy" id="1234595"/>
    <lineage>
        <taxon>Bacteria</taxon>
        <taxon>Pseudomonadati</taxon>
        <taxon>Pseudomonadota</taxon>
        <taxon>Alphaproteobacteria</taxon>
        <taxon>Sphingomonadales</taxon>
        <taxon>Sphingosinicellaceae</taxon>
        <taxon>Pacificimonas</taxon>
    </lineage>
</organism>
<comment type="caution">
    <text evidence="7">The sequence shown here is derived from an EMBL/GenBank/DDBJ whole genome shotgun (WGS) entry which is preliminary data.</text>
</comment>
<dbReference type="PANTHER" id="PTHR32347">
    <property type="entry name" value="EFFLUX SYSTEM COMPONENT YKNX-RELATED"/>
    <property type="match status" value="1"/>
</dbReference>
<keyword evidence="4" id="KW-0812">Transmembrane</keyword>
<name>A0A219B813_9SPHN</name>
<dbReference type="InterPro" id="IPR058792">
    <property type="entry name" value="Beta-barrel_RND_2"/>
</dbReference>
<evidence type="ECO:0000259" key="5">
    <source>
        <dbReference type="Pfam" id="PF25917"/>
    </source>
</evidence>
<dbReference type="EMBL" id="NFZT01000001">
    <property type="protein sequence ID" value="OWV34530.1"/>
    <property type="molecule type" value="Genomic_DNA"/>
</dbReference>
<proteinExistence type="predicted"/>
<dbReference type="InterPro" id="IPR050465">
    <property type="entry name" value="UPF0194_transport"/>
</dbReference>
<comment type="subcellular location">
    <subcellularLocation>
        <location evidence="1">Cell envelope</location>
    </subcellularLocation>
</comment>
<evidence type="ECO:0000259" key="6">
    <source>
        <dbReference type="Pfam" id="PF25954"/>
    </source>
</evidence>
<keyword evidence="2 3" id="KW-0175">Coiled coil</keyword>
<dbReference type="Proteomes" id="UP000198462">
    <property type="component" value="Unassembled WGS sequence"/>
</dbReference>
<dbReference type="GO" id="GO:0030313">
    <property type="term" value="C:cell envelope"/>
    <property type="evidence" value="ECO:0007669"/>
    <property type="project" value="UniProtKB-SubCell"/>
</dbReference>
<gene>
    <name evidence="7" type="ORF">B5C34_14395</name>
</gene>
<sequence length="485" mass="52960">MRERLSCKPPCCRVGACRSGLPRSSGWRPERWRPQNSRSWYARHDWRGLENFVSLQFMTGRIFGAVRWLRRHWIVAVLLLLLLAAGSCVLLSGDAARYETDMASRGEVEKTIAATGVLHALTSVEIGAEVSGLVRDVYVDFNDSVERGQVLAELDPVRVEALLRQAGAQRATANASVAQSRAQIRRAAQQLEIEERTLDRTAELADRGFATTQQLDQAEARVAQLRAELSVARSSLAVSNADVERAEAALADARNDVARSRIVAPIDGVVVDRLIEPGQTIASTFQTPVLFRLAANLERMKIEARVDEADIGQVTAGQTAKFRVDAYPREEFAGTVSQVRKQAVRDGGAVAYAVIIDVQNEGERLLPGMTATVDIVTGRKENVLRLPLAALRYQPRDETGPGVSVKVVSREEARRLQQGGGSAPVRPTLEEAEEGTVWLPPSSSGVPPEPLVVELGLWGDAFVEVEGGDIQPGEPVIVRQLSRDD</sequence>
<evidence type="ECO:0000256" key="4">
    <source>
        <dbReference type="SAM" id="Phobius"/>
    </source>
</evidence>
<dbReference type="Gene3D" id="1.10.287.470">
    <property type="entry name" value="Helix hairpin bin"/>
    <property type="match status" value="1"/>
</dbReference>
<dbReference type="PANTHER" id="PTHR32347:SF14">
    <property type="entry name" value="EFFLUX SYSTEM COMPONENT YKNX-RELATED"/>
    <property type="match status" value="1"/>
</dbReference>
<dbReference type="Gene3D" id="2.40.50.100">
    <property type="match status" value="1"/>
</dbReference>
<dbReference type="SUPFAM" id="SSF111369">
    <property type="entry name" value="HlyD-like secretion proteins"/>
    <property type="match status" value="1"/>
</dbReference>
<dbReference type="OrthoDB" id="9791520at2"/>